<comment type="caution">
    <text evidence="5">The sequence shown here is derived from an EMBL/GenBank/DDBJ whole genome shotgun (WGS) entry which is preliminary data.</text>
</comment>
<evidence type="ECO:0000256" key="3">
    <source>
        <dbReference type="ARBA" id="ARBA00038374"/>
    </source>
</evidence>
<dbReference type="PANTHER" id="PTHR30217:SF6">
    <property type="entry name" value="TRNA HYDROXYLATION PROTEIN P"/>
    <property type="match status" value="1"/>
</dbReference>
<evidence type="ECO:0000259" key="4">
    <source>
        <dbReference type="Pfam" id="PF16325"/>
    </source>
</evidence>
<dbReference type="InterPro" id="IPR051454">
    <property type="entry name" value="RNA/ubiquinone_mod_enzymes"/>
</dbReference>
<evidence type="ECO:0000313" key="6">
    <source>
        <dbReference type="Proteomes" id="UP001527882"/>
    </source>
</evidence>
<reference evidence="5 6" key="1">
    <citation type="submission" date="2022-12" db="EMBL/GenBank/DDBJ databases">
        <title>Draft genome sequence of Paenibacillus sp. dW9.</title>
        <authorList>
            <person name="Choi E.-W."/>
            <person name="Kim D.-U."/>
        </authorList>
    </citation>
    <scope>NUCLEOTIDE SEQUENCE [LARGE SCALE GENOMIC DNA]</scope>
    <source>
        <strain evidence="6">dW9</strain>
    </source>
</reference>
<dbReference type="EMBL" id="JAQAGZ010000013">
    <property type="protein sequence ID" value="MCZ8514658.1"/>
    <property type="molecule type" value="Genomic_DNA"/>
</dbReference>
<evidence type="ECO:0000256" key="2">
    <source>
        <dbReference type="ARBA" id="ARBA00022801"/>
    </source>
</evidence>
<evidence type="ECO:0000256" key="1">
    <source>
        <dbReference type="ARBA" id="ARBA00022670"/>
    </source>
</evidence>
<keyword evidence="1" id="KW-0645">Protease</keyword>
<dbReference type="RefSeq" id="WP_269883182.1">
    <property type="nucleotide sequence ID" value="NZ_JAQAGZ010000013.1"/>
</dbReference>
<accession>A0ABT4QCP4</accession>
<evidence type="ECO:0000313" key="5">
    <source>
        <dbReference type="EMBL" id="MCZ8514658.1"/>
    </source>
</evidence>
<dbReference type="InterPro" id="IPR001539">
    <property type="entry name" value="Peptidase_U32"/>
</dbReference>
<dbReference type="Pfam" id="PF01136">
    <property type="entry name" value="Peptidase_U32"/>
    <property type="match status" value="1"/>
</dbReference>
<dbReference type="InterPro" id="IPR032525">
    <property type="entry name" value="Peptidase_U32_C"/>
</dbReference>
<gene>
    <name evidence="5" type="ORF">O9H85_19960</name>
</gene>
<protein>
    <submittedName>
        <fullName evidence="5">U32 family peptidase</fullName>
    </submittedName>
</protein>
<dbReference type="PANTHER" id="PTHR30217">
    <property type="entry name" value="PEPTIDASE U32 FAMILY"/>
    <property type="match status" value="1"/>
</dbReference>
<comment type="similarity">
    <text evidence="3">Belongs to the peptidase U32 family.</text>
</comment>
<proteinExistence type="inferred from homology"/>
<organism evidence="5 6">
    <name type="scientific">Paenibacillus gyeongsangnamensis</name>
    <dbReference type="NCBI Taxonomy" id="3388067"/>
    <lineage>
        <taxon>Bacteria</taxon>
        <taxon>Bacillati</taxon>
        <taxon>Bacillota</taxon>
        <taxon>Bacilli</taxon>
        <taxon>Bacillales</taxon>
        <taxon>Paenibacillaceae</taxon>
        <taxon>Paenibacillus</taxon>
    </lineage>
</organism>
<feature type="domain" description="Peptidase family U32 C-terminal" evidence="4">
    <location>
        <begin position="340"/>
        <end position="420"/>
    </location>
</feature>
<keyword evidence="6" id="KW-1185">Reference proteome</keyword>
<name>A0ABT4QCP4_9BACL</name>
<dbReference type="Pfam" id="PF16325">
    <property type="entry name" value="Peptidase_U32_C"/>
    <property type="match status" value="1"/>
</dbReference>
<dbReference type="Gene3D" id="2.40.30.10">
    <property type="entry name" value="Translation factors"/>
    <property type="match status" value="1"/>
</dbReference>
<dbReference type="PROSITE" id="PS01276">
    <property type="entry name" value="PEPTIDASE_U32"/>
    <property type="match status" value="1"/>
</dbReference>
<keyword evidence="2" id="KW-0378">Hydrolase</keyword>
<sequence length="426" mass="48283">MTLLKQDLLGKRVRFEKPELLAPAGSLEKLKFAVHYGADAVYIGGQQYGLRSNADNFTFEEMREGVEFAEKYGAKVFVATNIYAHNEDIAGLEDYFKGIQDAGVHAIIVADPIIIETCRRVAPKLEIHLSTQQSTMNRGAVQFWKEEGVDRVVLAREASMDEIIDIKKHVDMEIEVFVHGAMCSSYSGRCVLSNHFTDRDSNRGGCSQSCRWKYDLFTTEEDAQIGIKELPLFQEGDNAFSMSSKDLCMIEHVPELIRAGVDSFKIEGRMKSVHYVATVVNAYRQAIDAYFADPEHYEMKPGWLYEIQKAANRPLNTGFFYDEPGHEDHIFEPEDKAAPYDFVGVVLDYDAETGTALIQQRNHFKPGQEVEFFGPKGTFFKMTVPELHSEEGESLTAARHPLQRIRMKVDQPVQPLDMMRKRVGKA</sequence>
<dbReference type="Proteomes" id="UP001527882">
    <property type="component" value="Unassembled WGS sequence"/>
</dbReference>